<dbReference type="PROSITE" id="PS51770">
    <property type="entry name" value="HOTDOG_ACOT"/>
    <property type="match status" value="1"/>
</dbReference>
<gene>
    <name evidence="5" type="ORF">IEO70_03335</name>
</gene>
<dbReference type="InterPro" id="IPR029069">
    <property type="entry name" value="HotDog_dom_sf"/>
</dbReference>
<accession>A0A927CT50</accession>
<evidence type="ECO:0000256" key="2">
    <source>
        <dbReference type="ARBA" id="ARBA00022801"/>
    </source>
</evidence>
<dbReference type="EMBL" id="JACXSI010000006">
    <property type="protein sequence ID" value="MBD3107387.1"/>
    <property type="molecule type" value="Genomic_DNA"/>
</dbReference>
<dbReference type="AlphaFoldDB" id="A0A927CT50"/>
<dbReference type="PANTHER" id="PTHR11049:SF24">
    <property type="entry name" value="CYTOSOLIC ACYL COENZYME A THIOESTER HYDROLASE"/>
    <property type="match status" value="1"/>
</dbReference>
<feature type="domain" description="HotDog ACOT-type" evidence="4">
    <location>
        <begin position="9"/>
        <end position="121"/>
    </location>
</feature>
<comment type="caution">
    <text evidence="5">The sequence shown here is derived from an EMBL/GenBank/DDBJ whole genome shotgun (WGS) entry which is preliminary data.</text>
</comment>
<dbReference type="Gene3D" id="3.10.129.10">
    <property type="entry name" value="Hotdog Thioesterase"/>
    <property type="match status" value="1"/>
</dbReference>
<dbReference type="Pfam" id="PF03061">
    <property type="entry name" value="4HBT"/>
    <property type="match status" value="1"/>
</dbReference>
<keyword evidence="2 3" id="KW-0378">Hydrolase</keyword>
<dbReference type="GO" id="GO:0052816">
    <property type="term" value="F:long-chain fatty acyl-CoA hydrolase activity"/>
    <property type="evidence" value="ECO:0007669"/>
    <property type="project" value="TreeGrafter"/>
</dbReference>
<keyword evidence="6" id="KW-1185">Reference proteome</keyword>
<dbReference type="GO" id="GO:0005829">
    <property type="term" value="C:cytosol"/>
    <property type="evidence" value="ECO:0007669"/>
    <property type="project" value="TreeGrafter"/>
</dbReference>
<comment type="similarity">
    <text evidence="1">Belongs to the acyl coenzyme A hydrolase family.</text>
</comment>
<evidence type="ECO:0000313" key="5">
    <source>
        <dbReference type="EMBL" id="MBD3107387.1"/>
    </source>
</evidence>
<protein>
    <submittedName>
        <fullName evidence="5">Acyl-CoA thioesterase</fullName>
    </submittedName>
</protein>
<dbReference type="GO" id="GO:0006637">
    <property type="term" value="P:acyl-CoA metabolic process"/>
    <property type="evidence" value="ECO:0007669"/>
    <property type="project" value="TreeGrafter"/>
</dbReference>
<reference evidence="5" key="1">
    <citation type="submission" date="2020-09" db="EMBL/GenBank/DDBJ databases">
        <title>Bacillus faecalis sp. nov., a moderately halophilic bacterium isolated from cow faeces.</title>
        <authorList>
            <person name="Jiang L."/>
            <person name="Lee J."/>
        </authorList>
    </citation>
    <scope>NUCLEOTIDE SEQUENCE</scope>
    <source>
        <strain evidence="5">AGMB 02131</strain>
    </source>
</reference>
<dbReference type="InterPro" id="IPR033120">
    <property type="entry name" value="HOTDOG_ACOT"/>
</dbReference>
<dbReference type="SUPFAM" id="SSF54637">
    <property type="entry name" value="Thioesterase/thiol ester dehydrase-isomerase"/>
    <property type="match status" value="1"/>
</dbReference>
<evidence type="ECO:0000256" key="3">
    <source>
        <dbReference type="PROSITE-ProRule" id="PRU01106"/>
    </source>
</evidence>
<dbReference type="InterPro" id="IPR006683">
    <property type="entry name" value="Thioestr_dom"/>
</dbReference>
<dbReference type="Proteomes" id="UP000602076">
    <property type="component" value="Unassembled WGS sequence"/>
</dbReference>
<dbReference type="InterPro" id="IPR040170">
    <property type="entry name" value="Cytosol_ACT"/>
</dbReference>
<dbReference type="GO" id="GO:0009062">
    <property type="term" value="P:fatty acid catabolic process"/>
    <property type="evidence" value="ECO:0007669"/>
    <property type="project" value="TreeGrafter"/>
</dbReference>
<proteinExistence type="inferred from homology"/>
<evidence type="ECO:0000313" key="6">
    <source>
        <dbReference type="Proteomes" id="UP000602076"/>
    </source>
</evidence>
<evidence type="ECO:0000256" key="1">
    <source>
        <dbReference type="ARBA" id="ARBA00010458"/>
    </source>
</evidence>
<dbReference type="CDD" id="cd03442">
    <property type="entry name" value="BFIT_BACH"/>
    <property type="match status" value="1"/>
</dbReference>
<organism evidence="5 6">
    <name type="scientific">Peribacillus faecalis</name>
    <dbReference type="NCBI Taxonomy" id="2772559"/>
    <lineage>
        <taxon>Bacteria</taxon>
        <taxon>Bacillati</taxon>
        <taxon>Bacillota</taxon>
        <taxon>Bacilli</taxon>
        <taxon>Bacillales</taxon>
        <taxon>Bacillaceae</taxon>
        <taxon>Peribacillus</taxon>
    </lineage>
</organism>
<name>A0A927CT50_9BACI</name>
<sequence length="157" mass="17564">MVEIKKTVSQSKAELIDLVLPLDTNMHGTIFGGKVMAYADKIAAISAMRHCRMPVVTVRSDSFEFRAPIKIGEAICIEAMVICAFSTSMEVLVKIHAEHLLTGKKTPTSQAYLTMIAIDENSKAVKVPPIIPVTEEEKEHYRLAMERYQIRKSKKTN</sequence>
<dbReference type="PANTHER" id="PTHR11049">
    <property type="entry name" value="ACYL COENZYME A THIOESTER HYDROLASE"/>
    <property type="match status" value="1"/>
</dbReference>
<dbReference type="RefSeq" id="WP_190996936.1">
    <property type="nucleotide sequence ID" value="NZ_JACXSI010000006.1"/>
</dbReference>
<evidence type="ECO:0000259" key="4">
    <source>
        <dbReference type="PROSITE" id="PS51770"/>
    </source>
</evidence>